<dbReference type="EMBL" id="CP025189">
    <property type="protein sequence ID" value="AWV22332.1"/>
    <property type="molecule type" value="Genomic_DNA"/>
</dbReference>
<proteinExistence type="predicted"/>
<evidence type="ECO:0000256" key="1">
    <source>
        <dbReference type="SAM" id="MobiDB-lite"/>
    </source>
</evidence>
<name>A0A4Y1MWE8_9PROT</name>
<reference evidence="2" key="1">
    <citation type="submission" date="2017-12" db="EMBL/GenBank/DDBJ databases">
        <authorList>
            <person name="Martens C."/>
            <person name="Dahlstrom E."/>
            <person name="Barbian K."/>
            <person name="Sykora L."/>
            <person name="Ricklefs S."/>
            <person name="Bruno D."/>
            <person name="Anzick I."/>
            <person name="Myles I."/>
            <person name="Datta S.K."/>
        </authorList>
    </citation>
    <scope>NUCLEOTIDE SEQUENCE</scope>
    <source>
        <strain evidence="2">AD2</strain>
    </source>
</reference>
<gene>
    <name evidence="2" type="ORF">RADP37_04242</name>
</gene>
<sequence>MESSGRVKMLTKQQAGVVEVSQGKRTPLQADERHALARQDPASRFLAGPQTRLAFRTALGL</sequence>
<organism evidence="2">
    <name type="scientific">Roseomonas mucosa</name>
    <dbReference type="NCBI Taxonomy" id="207340"/>
    <lineage>
        <taxon>Bacteria</taxon>
        <taxon>Pseudomonadati</taxon>
        <taxon>Pseudomonadota</taxon>
        <taxon>Alphaproteobacteria</taxon>
        <taxon>Acetobacterales</taxon>
        <taxon>Roseomonadaceae</taxon>
        <taxon>Roseomonas</taxon>
    </lineage>
</organism>
<evidence type="ECO:0000313" key="2">
    <source>
        <dbReference type="EMBL" id="AWV22332.1"/>
    </source>
</evidence>
<protein>
    <submittedName>
        <fullName evidence="2">Uncharacterized protein</fullName>
    </submittedName>
</protein>
<dbReference type="AlphaFoldDB" id="A0A4Y1MWE8"/>
<accession>A0A4Y1MWE8</accession>
<feature type="region of interest" description="Disordered" evidence="1">
    <location>
        <begin position="1"/>
        <end position="26"/>
    </location>
</feature>